<dbReference type="EMBL" id="UNSC01000001">
    <property type="protein sequence ID" value="SZD71307.1"/>
    <property type="molecule type" value="Genomic_DNA"/>
</dbReference>
<accession>A0A383TVD3</accession>
<feature type="signal peptide" evidence="3">
    <location>
        <begin position="1"/>
        <end position="23"/>
    </location>
</feature>
<dbReference type="RefSeq" id="WP_119058905.1">
    <property type="nucleotide sequence ID" value="NZ_UNSC01000001.1"/>
</dbReference>
<dbReference type="OrthoDB" id="9809989at2"/>
<evidence type="ECO:0000259" key="4">
    <source>
        <dbReference type="Pfam" id="PF13205"/>
    </source>
</evidence>
<gene>
    <name evidence="5" type="ORF">SAMEA104719789_00403</name>
</gene>
<evidence type="ECO:0000256" key="1">
    <source>
        <dbReference type="ARBA" id="ARBA00022729"/>
    </source>
</evidence>
<feature type="region of interest" description="Disordered" evidence="2">
    <location>
        <begin position="538"/>
        <end position="584"/>
    </location>
</feature>
<reference evidence="5 6" key="1">
    <citation type="submission" date="2018-09" db="EMBL/GenBank/DDBJ databases">
        <authorList>
            <consortium name="Pathogen Informatics"/>
        </authorList>
    </citation>
    <scope>NUCLEOTIDE SEQUENCE [LARGE SCALE GENOMIC DNA]</scope>
    <source>
        <strain evidence="5 6">OH-22767</strain>
    </source>
</reference>
<dbReference type="Pfam" id="PF13205">
    <property type="entry name" value="Big_5"/>
    <property type="match status" value="1"/>
</dbReference>
<dbReference type="AlphaFoldDB" id="A0A383TVD3"/>
<keyword evidence="1 3" id="KW-0732">Signal</keyword>
<dbReference type="Proteomes" id="UP000262142">
    <property type="component" value="Unassembled WGS sequence"/>
</dbReference>
<sequence length="584" mass="67247">MRRFLRNFLSLIFLFLVVSCAQKGSISGGEKDIEPPVLISSSPDTLSTNVPVDLKEIVLKFNEFVLLKDFIKNIIISPPIEPTPTFYPQGTADKKVKITFNDSLKPNTTYNIHFGKSLVDNNEGNVKKYFNYVFSTGNFIDSLKIEGQVFDPAQKQIPENIIVGLYEWDEKYTDSLILSQKPYYVGKVDSLGNFTLNHLKESEYRLIAFTDKVNNTRVDLEEETMAFYPRKINPKNTNQEITLELFPPRSYFRVNDVVQDGYGKFNFIMSGQPDEIEILPINHEFKTAKIIHKPFSDTLQFWFDPVKDTIADKNKRLTFAVNHHEKSDTIRSNRYNNGVQPALTLTSSSDVFVPEDYLKIRSNYPIQQIDSTFINLVEDTAKISYNIQQKNDFEFDLKFPIRFEKNYKVELLPGAVIDFFGQANDTVNLGMRVDKERAYGNVKVILQNKPDVPVWVQLLNKTGNVILSKYTIENEVEFKRLKPGSYRLKMMVDENANGRWDTGDFFTNTQPEQIYLYAEELDVKAFWDIEETWILNGENQKGEEIDSPENKDKTKSDAPEEDAKLKEISDPTIESSALPPMQTD</sequence>
<dbReference type="PROSITE" id="PS51257">
    <property type="entry name" value="PROKAR_LIPOPROTEIN"/>
    <property type="match status" value="1"/>
</dbReference>
<feature type="compositionally biased region" description="Basic and acidic residues" evidence="2">
    <location>
        <begin position="540"/>
        <end position="569"/>
    </location>
</feature>
<evidence type="ECO:0000256" key="3">
    <source>
        <dbReference type="SAM" id="SignalP"/>
    </source>
</evidence>
<name>A0A383TVD3_9FLAO</name>
<feature type="domain" description="SbsA Ig-like" evidence="4">
    <location>
        <begin position="32"/>
        <end position="136"/>
    </location>
</feature>
<evidence type="ECO:0000313" key="5">
    <source>
        <dbReference type="EMBL" id="SZD71307.1"/>
    </source>
</evidence>
<protein>
    <recommendedName>
        <fullName evidence="4">SbsA Ig-like domain-containing protein</fullName>
    </recommendedName>
</protein>
<proteinExistence type="predicted"/>
<evidence type="ECO:0000256" key="2">
    <source>
        <dbReference type="SAM" id="MobiDB-lite"/>
    </source>
</evidence>
<keyword evidence="6" id="KW-1185">Reference proteome</keyword>
<evidence type="ECO:0000313" key="6">
    <source>
        <dbReference type="Proteomes" id="UP000262142"/>
    </source>
</evidence>
<dbReference type="InterPro" id="IPR032812">
    <property type="entry name" value="SbsA_Ig"/>
</dbReference>
<feature type="chain" id="PRO_5016723243" description="SbsA Ig-like domain-containing protein" evidence="3">
    <location>
        <begin position="24"/>
        <end position="584"/>
    </location>
</feature>
<organism evidence="5 6">
    <name type="scientific">Candidatus Ornithobacterium hominis</name>
    <dbReference type="NCBI Taxonomy" id="2497989"/>
    <lineage>
        <taxon>Bacteria</taxon>
        <taxon>Pseudomonadati</taxon>
        <taxon>Bacteroidota</taxon>
        <taxon>Flavobacteriia</taxon>
        <taxon>Flavobacteriales</taxon>
        <taxon>Weeksellaceae</taxon>
        <taxon>Ornithobacterium</taxon>
    </lineage>
</organism>